<sequence length="304" mass="34140">MELLNLMPSAKEAIVGQVQHPKSYQRIQEIEAPKPKPQELPDAPKQAPTFVKQLGPPIQCVEGDNIYLEAQVAPTDDNTLTYEWLVNGRPLMKAHRFVLSQDFGYIALNILYCYPEDSGTYTLIVRNAAGEAQSTVDIDCRIDGVNYRDSLHPGSLQRIKELETPQQRAEPAPEKPKEQPQILKGLPPKFDVVHESQTLHLEAQVAPVDDNTLKYEWLFNGQPLKASSRYRILNDFGFVTLDIDYVIAEDAGKYTLVISNAAGKAETSCEFDVERLKSILSDTAHPESLRRITEMEQLQPAKPS</sequence>
<organism evidence="2 3">
    <name type="scientific">Ancylostoma duodenale</name>
    <dbReference type="NCBI Taxonomy" id="51022"/>
    <lineage>
        <taxon>Eukaryota</taxon>
        <taxon>Metazoa</taxon>
        <taxon>Ecdysozoa</taxon>
        <taxon>Nematoda</taxon>
        <taxon>Chromadorea</taxon>
        <taxon>Rhabditida</taxon>
        <taxon>Rhabditina</taxon>
        <taxon>Rhabditomorpha</taxon>
        <taxon>Strongyloidea</taxon>
        <taxon>Ancylostomatidae</taxon>
        <taxon>Ancylostomatinae</taxon>
        <taxon>Ancylostoma</taxon>
    </lineage>
</organism>
<dbReference type="PANTHER" id="PTHR47633">
    <property type="entry name" value="IMMUNOGLOBULIN"/>
    <property type="match status" value="1"/>
</dbReference>
<evidence type="ECO:0000259" key="1">
    <source>
        <dbReference type="PROSITE" id="PS50835"/>
    </source>
</evidence>
<dbReference type="Proteomes" id="UP000054047">
    <property type="component" value="Unassembled WGS sequence"/>
</dbReference>
<dbReference type="InterPro" id="IPR013098">
    <property type="entry name" value="Ig_I-set"/>
</dbReference>
<dbReference type="OrthoDB" id="6612025at2759"/>
<dbReference type="FunFam" id="2.60.40.10:FF:000962">
    <property type="entry name" value="titin isoform X1"/>
    <property type="match status" value="1"/>
</dbReference>
<name>A0A0C2D6C2_9BILA</name>
<protein>
    <submittedName>
        <fullName evidence="2">Immunoglobulin I-set domain protein</fullName>
    </submittedName>
</protein>
<dbReference type="InterPro" id="IPR003599">
    <property type="entry name" value="Ig_sub"/>
</dbReference>
<accession>A0A0C2D6C2</accession>
<dbReference type="InterPro" id="IPR036179">
    <property type="entry name" value="Ig-like_dom_sf"/>
</dbReference>
<dbReference type="Pfam" id="PF07679">
    <property type="entry name" value="I-set"/>
    <property type="match status" value="2"/>
</dbReference>
<feature type="domain" description="Ig-like" evidence="1">
    <location>
        <begin position="48"/>
        <end position="139"/>
    </location>
</feature>
<dbReference type="EMBL" id="KN734078">
    <property type="protein sequence ID" value="KIH57677.1"/>
    <property type="molecule type" value="Genomic_DNA"/>
</dbReference>
<dbReference type="PROSITE" id="PS50835">
    <property type="entry name" value="IG_LIKE"/>
    <property type="match status" value="1"/>
</dbReference>
<dbReference type="AlphaFoldDB" id="A0A0C2D6C2"/>
<dbReference type="InterPro" id="IPR013783">
    <property type="entry name" value="Ig-like_fold"/>
</dbReference>
<dbReference type="PANTHER" id="PTHR47633:SF4">
    <property type="entry name" value="MYOPALLADIN ISOFORM X1"/>
    <property type="match status" value="1"/>
</dbReference>
<dbReference type="InterPro" id="IPR007110">
    <property type="entry name" value="Ig-like_dom"/>
</dbReference>
<dbReference type="SUPFAM" id="SSF48726">
    <property type="entry name" value="Immunoglobulin"/>
    <property type="match status" value="2"/>
</dbReference>
<proteinExistence type="predicted"/>
<evidence type="ECO:0000313" key="2">
    <source>
        <dbReference type="EMBL" id="KIH57677.1"/>
    </source>
</evidence>
<dbReference type="SMART" id="SM00409">
    <property type="entry name" value="IG"/>
    <property type="match status" value="2"/>
</dbReference>
<feature type="non-terminal residue" evidence="2">
    <location>
        <position position="304"/>
    </location>
</feature>
<dbReference type="Gene3D" id="2.60.40.10">
    <property type="entry name" value="Immunoglobulins"/>
    <property type="match status" value="2"/>
</dbReference>
<gene>
    <name evidence="2" type="ORF">ANCDUO_12129</name>
</gene>
<evidence type="ECO:0000313" key="3">
    <source>
        <dbReference type="Proteomes" id="UP000054047"/>
    </source>
</evidence>
<dbReference type="FunFam" id="2.60.40.10:FF:000119">
    <property type="entry name" value="Sallimus, isoform P"/>
    <property type="match status" value="1"/>
</dbReference>
<reference evidence="2 3" key="1">
    <citation type="submission" date="2013-12" db="EMBL/GenBank/DDBJ databases">
        <title>Draft genome of the parsitic nematode Ancylostoma duodenale.</title>
        <authorList>
            <person name="Mitreva M."/>
        </authorList>
    </citation>
    <scope>NUCLEOTIDE SEQUENCE [LARGE SCALE GENOMIC DNA]</scope>
    <source>
        <strain evidence="2 3">Zhejiang</strain>
    </source>
</reference>
<keyword evidence="3" id="KW-1185">Reference proteome</keyword>